<dbReference type="InterPro" id="IPR011990">
    <property type="entry name" value="TPR-like_helical_dom_sf"/>
</dbReference>
<dbReference type="Proteomes" id="UP000583929">
    <property type="component" value="Unassembled WGS sequence"/>
</dbReference>
<dbReference type="PROSITE" id="PS51375">
    <property type="entry name" value="PPR"/>
    <property type="match status" value="7"/>
</dbReference>
<protein>
    <recommendedName>
        <fullName evidence="5">Pentatricopeptide repeat-containing protein</fullName>
    </recommendedName>
</protein>
<dbReference type="Gene3D" id="1.25.40.10">
    <property type="entry name" value="Tetratricopeptide repeat domain"/>
    <property type="match status" value="5"/>
</dbReference>
<dbReference type="NCBIfam" id="TIGR00756">
    <property type="entry name" value="PPR"/>
    <property type="match status" value="8"/>
</dbReference>
<organism evidence="3 4">
    <name type="scientific">Cannabis sativa</name>
    <name type="common">Hemp</name>
    <name type="synonym">Marijuana</name>
    <dbReference type="NCBI Taxonomy" id="3483"/>
    <lineage>
        <taxon>Eukaryota</taxon>
        <taxon>Viridiplantae</taxon>
        <taxon>Streptophyta</taxon>
        <taxon>Embryophyta</taxon>
        <taxon>Tracheophyta</taxon>
        <taxon>Spermatophyta</taxon>
        <taxon>Magnoliopsida</taxon>
        <taxon>eudicotyledons</taxon>
        <taxon>Gunneridae</taxon>
        <taxon>Pentapetalae</taxon>
        <taxon>rosids</taxon>
        <taxon>fabids</taxon>
        <taxon>Rosales</taxon>
        <taxon>Cannabaceae</taxon>
        <taxon>Cannabis</taxon>
    </lineage>
</organism>
<dbReference type="PANTHER" id="PTHR47926">
    <property type="entry name" value="PENTATRICOPEPTIDE REPEAT-CONTAINING PROTEIN"/>
    <property type="match status" value="1"/>
</dbReference>
<feature type="repeat" description="PPR" evidence="2">
    <location>
        <begin position="529"/>
        <end position="563"/>
    </location>
</feature>
<reference evidence="3 4" key="1">
    <citation type="journal article" date="2020" name="bioRxiv">
        <title>Sequence and annotation of 42 cannabis genomes reveals extensive copy number variation in cannabinoid synthesis and pathogen resistance genes.</title>
        <authorList>
            <person name="Mckernan K.J."/>
            <person name="Helbert Y."/>
            <person name="Kane L.T."/>
            <person name="Ebling H."/>
            <person name="Zhang L."/>
            <person name="Liu B."/>
            <person name="Eaton Z."/>
            <person name="Mclaughlin S."/>
            <person name="Kingan S."/>
            <person name="Baybayan P."/>
            <person name="Concepcion G."/>
            <person name="Jordan M."/>
            <person name="Riva A."/>
            <person name="Barbazuk W."/>
            <person name="Harkins T."/>
        </authorList>
    </citation>
    <scope>NUCLEOTIDE SEQUENCE [LARGE SCALE GENOMIC DNA]</scope>
    <source>
        <strain evidence="4">cv. Jamaican Lion 4</strain>
        <tissue evidence="3">Leaf</tissue>
    </source>
</reference>
<keyword evidence="1" id="KW-0677">Repeat</keyword>
<dbReference type="GO" id="GO:0009451">
    <property type="term" value="P:RNA modification"/>
    <property type="evidence" value="ECO:0007669"/>
    <property type="project" value="InterPro"/>
</dbReference>
<dbReference type="GO" id="GO:0003723">
    <property type="term" value="F:RNA binding"/>
    <property type="evidence" value="ECO:0007669"/>
    <property type="project" value="InterPro"/>
</dbReference>
<proteinExistence type="predicted"/>
<comment type="caution">
    <text evidence="3">The sequence shown here is derived from an EMBL/GenBank/DDBJ whole genome shotgun (WGS) entry which is preliminary data.</text>
</comment>
<dbReference type="AlphaFoldDB" id="A0A7J6DPD0"/>
<feature type="repeat" description="PPR" evidence="2">
    <location>
        <begin position="458"/>
        <end position="492"/>
    </location>
</feature>
<dbReference type="InterPro" id="IPR046848">
    <property type="entry name" value="E_motif"/>
</dbReference>
<dbReference type="InterPro" id="IPR002885">
    <property type="entry name" value="PPR_rpt"/>
</dbReference>
<dbReference type="EMBL" id="JAATIQ010000746">
    <property type="protein sequence ID" value="KAF4347947.1"/>
    <property type="molecule type" value="Genomic_DNA"/>
</dbReference>
<gene>
    <name evidence="3" type="ORF">G4B88_002861</name>
</gene>
<feature type="repeat" description="PPR" evidence="2">
    <location>
        <begin position="357"/>
        <end position="391"/>
    </location>
</feature>
<name>A0A7J6DPD0_CANSA</name>
<sequence length="694" mass="78168">MVFTSGLDHGCKLLQILSLRLLKPFSTLTTLFIPQNHATPTKTLPNLKPLNSKISTYMRHGSVDQAQNLFDKMPQRNTVTWNAMIRGYFLNGHVENAVNLFDQMPVRDVVSYNTVITGLMQCGNVDGAKRVFDGMGFCKDVITWNSMVSGYFRNGFVCEAVKVFDEMPVKDVVSWNLVVGGLVNGGEFELAEEYFRRMSTRDVVSWTIMISGLASLGRIVEARELFDKMPLRDAQAWNAMMVGYLENEQIEMAEIFFQRMPQRNFDSWNELVNGLVRGGRFKDAMELFVQMPEKCQKTWNSILLEFIRNGLIREAHALLEKRPYSDVVTRTNIIVGYFQIGDVGTAVSVFNLMPFRDVTAYNVTIFGLGENDHGEEGLKLFIRMKDLGMFPDEATYTSVLTICSDLPALQLGMEIHAMVTKTGFNNFIAVGNAIVTMYARCGNVIFALMEFNSMRSRDVITWNSIICGLALHGNGENALEMFQKMRSEHIEPNHITFVGVLSACSHAGMVDLGKHYFEIMRNEHSIQPTSEHYTCLVDLLGRFGLIDEAMGFVNQMRAEGIKVPASVWGALLGACRIHNNIEIGKLAGEKILEIEPANSGVYLILSEMYLSCGRRKEAKAFWMRMKDTGVKKQPGCSWVEVNNSSHVFLSGDCSHPDFSRISSVLELLHMEKTKNSKSVTVSSLERDFCLPHYV</sequence>
<keyword evidence="4" id="KW-1185">Reference proteome</keyword>
<feature type="repeat" description="PPR" evidence="2">
    <location>
        <begin position="202"/>
        <end position="236"/>
    </location>
</feature>
<dbReference type="InterPro" id="IPR046960">
    <property type="entry name" value="PPR_At4g14850-like_plant"/>
</dbReference>
<evidence type="ECO:0000256" key="1">
    <source>
        <dbReference type="ARBA" id="ARBA00022737"/>
    </source>
</evidence>
<dbReference type="FunFam" id="1.25.40.10:FF:000090">
    <property type="entry name" value="Pentatricopeptide repeat-containing protein, chloroplastic"/>
    <property type="match status" value="1"/>
</dbReference>
<dbReference type="SUPFAM" id="SSF48452">
    <property type="entry name" value="TPR-like"/>
    <property type="match status" value="1"/>
</dbReference>
<feature type="repeat" description="PPR" evidence="2">
    <location>
        <begin position="140"/>
        <end position="174"/>
    </location>
</feature>
<dbReference type="Pfam" id="PF01535">
    <property type="entry name" value="PPR"/>
    <property type="match status" value="6"/>
</dbReference>
<evidence type="ECO:0000313" key="4">
    <source>
        <dbReference type="Proteomes" id="UP000583929"/>
    </source>
</evidence>
<dbReference type="Pfam" id="PF20431">
    <property type="entry name" value="E_motif"/>
    <property type="match status" value="1"/>
</dbReference>
<dbReference type="PANTHER" id="PTHR47926:SF347">
    <property type="entry name" value="PENTATRICOPEPTIDE REPEAT-CONTAINING PROTEIN"/>
    <property type="match status" value="1"/>
</dbReference>
<evidence type="ECO:0000313" key="3">
    <source>
        <dbReference type="EMBL" id="KAF4347947.1"/>
    </source>
</evidence>
<feature type="repeat" description="PPR" evidence="2">
    <location>
        <begin position="77"/>
        <end position="111"/>
    </location>
</feature>
<evidence type="ECO:0000256" key="2">
    <source>
        <dbReference type="PROSITE-ProRule" id="PRU00708"/>
    </source>
</evidence>
<dbReference type="Pfam" id="PF13041">
    <property type="entry name" value="PPR_2"/>
    <property type="match status" value="3"/>
</dbReference>
<accession>A0A7J6DPD0</accession>
<feature type="repeat" description="PPR" evidence="2">
    <location>
        <begin position="264"/>
        <end position="294"/>
    </location>
</feature>
<dbReference type="Pfam" id="PF12854">
    <property type="entry name" value="PPR_1"/>
    <property type="match status" value="1"/>
</dbReference>
<evidence type="ECO:0008006" key="5">
    <source>
        <dbReference type="Google" id="ProtNLM"/>
    </source>
</evidence>